<organism evidence="1 2">
    <name type="scientific">Dryococelus australis</name>
    <dbReference type="NCBI Taxonomy" id="614101"/>
    <lineage>
        <taxon>Eukaryota</taxon>
        <taxon>Metazoa</taxon>
        <taxon>Ecdysozoa</taxon>
        <taxon>Arthropoda</taxon>
        <taxon>Hexapoda</taxon>
        <taxon>Insecta</taxon>
        <taxon>Pterygota</taxon>
        <taxon>Neoptera</taxon>
        <taxon>Polyneoptera</taxon>
        <taxon>Phasmatodea</taxon>
        <taxon>Verophasmatodea</taxon>
        <taxon>Anareolatae</taxon>
        <taxon>Phasmatidae</taxon>
        <taxon>Eurycanthinae</taxon>
        <taxon>Dryococelus</taxon>
    </lineage>
</organism>
<protein>
    <submittedName>
        <fullName evidence="1">Uncharacterized protein</fullName>
    </submittedName>
</protein>
<evidence type="ECO:0000313" key="2">
    <source>
        <dbReference type="Proteomes" id="UP001159363"/>
    </source>
</evidence>
<dbReference type="EMBL" id="JARBHB010000002">
    <property type="protein sequence ID" value="KAJ8893924.1"/>
    <property type="molecule type" value="Genomic_DNA"/>
</dbReference>
<comment type="caution">
    <text evidence="1">The sequence shown here is derived from an EMBL/GenBank/DDBJ whole genome shotgun (WGS) entry which is preliminary data.</text>
</comment>
<accession>A0ABQ9IB74</accession>
<proteinExistence type="predicted"/>
<gene>
    <name evidence="1" type="ORF">PR048_006525</name>
</gene>
<evidence type="ECO:0000313" key="1">
    <source>
        <dbReference type="EMBL" id="KAJ8893924.1"/>
    </source>
</evidence>
<name>A0ABQ9IB74_9NEOP</name>
<sequence>MDQLLPKNLLPSKGFVRVKVKDVFGAELRKDSMCPQASWTILSHFKWGGTVVYCVNLELDTHDCQLVIMHPAEDHMLAIEERLFYPLGKQALLPGQLVQMRDEVGCRITSESKRLPPPPPPSSSLKSFICCSVDTARRFASRSMSSVESSKLGVVLVILLWKNDSIESKETVGLSLVYHCSAWEADHCCSVHAPGTHIRAPRTQVISAVRAGTGRRAKSGPILPKFHKAFIICMLNIAHRQAGTYKGGARPVGGLVGTLCDNLIARKDLHLLLQQTALLIVEVVVAILGDAAYLLAIPDVSNAYLSARKKWDAVSGRVVLDNEVTKKYITADEKKEAGAMVNTCILAPPASFDFRGTD</sequence>
<keyword evidence="2" id="KW-1185">Reference proteome</keyword>
<reference evidence="1 2" key="1">
    <citation type="submission" date="2023-02" db="EMBL/GenBank/DDBJ databases">
        <title>LHISI_Scaffold_Assembly.</title>
        <authorList>
            <person name="Stuart O.P."/>
            <person name="Cleave R."/>
            <person name="Magrath M.J.L."/>
            <person name="Mikheyev A.S."/>
        </authorList>
    </citation>
    <scope>NUCLEOTIDE SEQUENCE [LARGE SCALE GENOMIC DNA]</scope>
    <source>
        <strain evidence="1">Daus_M_001</strain>
        <tissue evidence="1">Leg muscle</tissue>
    </source>
</reference>
<dbReference type="Proteomes" id="UP001159363">
    <property type="component" value="Chromosome 2"/>
</dbReference>